<feature type="transmembrane region" description="Helical" evidence="1">
    <location>
        <begin position="75"/>
        <end position="94"/>
    </location>
</feature>
<comment type="caution">
    <text evidence="3">The sequence shown here is derived from an EMBL/GenBank/DDBJ whole genome shotgun (WGS) entry which is preliminary data.</text>
</comment>
<keyword evidence="1" id="KW-1133">Transmembrane helix</keyword>
<name>A0A7W9DMM8_9ACTN</name>
<dbReference type="RefSeq" id="WP_184607904.1">
    <property type="nucleotide sequence ID" value="NZ_BOOS01000012.1"/>
</dbReference>
<keyword evidence="1" id="KW-0812">Transmembrane</keyword>
<dbReference type="SUPFAM" id="SSF49503">
    <property type="entry name" value="Cupredoxins"/>
    <property type="match status" value="1"/>
</dbReference>
<feature type="domain" description="Urease accessory protein UreH-like transmembrane" evidence="2">
    <location>
        <begin position="11"/>
        <end position="194"/>
    </location>
</feature>
<protein>
    <submittedName>
        <fullName evidence="3">Sulfite exporter TauE/SafE</fullName>
    </submittedName>
</protein>
<feature type="transmembrane region" description="Helical" evidence="1">
    <location>
        <begin position="148"/>
        <end position="171"/>
    </location>
</feature>
<evidence type="ECO:0000256" key="1">
    <source>
        <dbReference type="SAM" id="Phobius"/>
    </source>
</evidence>
<accession>A0A7W9DMM8</accession>
<proteinExistence type="predicted"/>
<dbReference type="Gene3D" id="2.60.40.420">
    <property type="entry name" value="Cupredoxins - blue copper proteins"/>
    <property type="match status" value="1"/>
</dbReference>
<dbReference type="Proteomes" id="UP000588112">
    <property type="component" value="Unassembled WGS sequence"/>
</dbReference>
<evidence type="ECO:0000313" key="4">
    <source>
        <dbReference type="Proteomes" id="UP000588112"/>
    </source>
</evidence>
<feature type="transmembrane region" description="Helical" evidence="1">
    <location>
        <begin position="183"/>
        <end position="203"/>
    </location>
</feature>
<sequence>MTPAALFAGGFAAGLVAGGASCAAVQGGVLIGLARTGGRAAVPAFVAGRLVAHTALGALLGALGEVVRIPPVARAALLVGAGVTVIVFAVRLLLRRRGSCAPDHERTDGEPARSRPWTGAAALGAGTILIPCGVTLGMEAVAVSSGGWLGGAAVMAGFVTGTSPAFALLGLLLRRVAATRLNVLAAAAAIAAGAVTIVAGLRLGGWPPGLGAPAGAAAAGARVLPDGTQVVTVWSTGHGFLPGVAGIEAGRPAEIVFRTRDNQGCTRTLTIQGRDVALPVTGERVVRLPPQRPGRLRYVCGMGMYVGFININRPQLSASGTPPPGGPAR</sequence>
<dbReference type="InterPro" id="IPR008972">
    <property type="entry name" value="Cupredoxin"/>
</dbReference>
<dbReference type="AlphaFoldDB" id="A0A7W9DMM8"/>
<keyword evidence="1" id="KW-0472">Membrane</keyword>
<feature type="transmembrane region" description="Helical" evidence="1">
    <location>
        <begin position="115"/>
        <end position="136"/>
    </location>
</feature>
<dbReference type="InterPro" id="IPR039447">
    <property type="entry name" value="UreH-like_TM_dom"/>
</dbReference>
<organism evidence="3 4">
    <name type="scientific">Sphaerisporangium krabiense</name>
    <dbReference type="NCBI Taxonomy" id="763782"/>
    <lineage>
        <taxon>Bacteria</taxon>
        <taxon>Bacillati</taxon>
        <taxon>Actinomycetota</taxon>
        <taxon>Actinomycetes</taxon>
        <taxon>Streptosporangiales</taxon>
        <taxon>Streptosporangiaceae</taxon>
        <taxon>Sphaerisporangium</taxon>
    </lineage>
</organism>
<reference evidence="3 4" key="1">
    <citation type="submission" date="2020-08" db="EMBL/GenBank/DDBJ databases">
        <title>Sequencing the genomes of 1000 actinobacteria strains.</title>
        <authorList>
            <person name="Klenk H.-P."/>
        </authorList>
    </citation>
    <scope>NUCLEOTIDE SEQUENCE [LARGE SCALE GENOMIC DNA]</scope>
    <source>
        <strain evidence="3 4">DSM 45790</strain>
    </source>
</reference>
<keyword evidence="4" id="KW-1185">Reference proteome</keyword>
<dbReference type="Pfam" id="PF13386">
    <property type="entry name" value="DsbD_2"/>
    <property type="match status" value="1"/>
</dbReference>
<evidence type="ECO:0000259" key="2">
    <source>
        <dbReference type="Pfam" id="PF13386"/>
    </source>
</evidence>
<gene>
    <name evidence="3" type="ORF">BJ981_000245</name>
</gene>
<evidence type="ECO:0000313" key="3">
    <source>
        <dbReference type="EMBL" id="MBB5624546.1"/>
    </source>
</evidence>
<dbReference type="EMBL" id="JACHBR010000001">
    <property type="protein sequence ID" value="MBB5624546.1"/>
    <property type="molecule type" value="Genomic_DNA"/>
</dbReference>